<evidence type="ECO:0000259" key="1">
    <source>
        <dbReference type="Pfam" id="PF13472"/>
    </source>
</evidence>
<evidence type="ECO:0000313" key="3">
    <source>
        <dbReference type="Proteomes" id="UP000675781"/>
    </source>
</evidence>
<comment type="caution">
    <text evidence="2">The sequence shown here is derived from an EMBL/GenBank/DDBJ whole genome shotgun (WGS) entry which is preliminary data.</text>
</comment>
<evidence type="ECO:0000313" key="2">
    <source>
        <dbReference type="EMBL" id="MBR7839632.1"/>
    </source>
</evidence>
<dbReference type="EMBL" id="JAGSOG010000520">
    <property type="protein sequence ID" value="MBR7839632.1"/>
    <property type="molecule type" value="Genomic_DNA"/>
</dbReference>
<keyword evidence="2" id="KW-0378">Hydrolase</keyword>
<proteinExistence type="predicted"/>
<gene>
    <name evidence="2" type="ORF">KDL01_40650</name>
</gene>
<dbReference type="GO" id="GO:0016788">
    <property type="term" value="F:hydrolase activity, acting on ester bonds"/>
    <property type="evidence" value="ECO:0007669"/>
    <property type="project" value="InterPro"/>
</dbReference>
<feature type="non-terminal residue" evidence="2">
    <location>
        <position position="155"/>
    </location>
</feature>
<dbReference type="Pfam" id="PF13472">
    <property type="entry name" value="Lipase_GDSL_2"/>
    <property type="match status" value="1"/>
</dbReference>
<dbReference type="Gene3D" id="3.40.50.1110">
    <property type="entry name" value="SGNH hydrolase"/>
    <property type="match status" value="1"/>
</dbReference>
<sequence length="155" mass="15893">MGVSPRKAAAAALMSGGGLTVLTGASIGLVVAEAKLARKAIGRAEQTPPQADGLFGAHLAWTTQDRPLRFAMLGDSTAAGYGVELPEQTPGALLAEALVAHTGRPVLLANLARVGARSDRLSEQIDQVLADEDNVPQLAAIMIGANDITHRAPIA</sequence>
<organism evidence="2 3">
    <name type="scientific">Actinospica durhamensis</name>
    <dbReference type="NCBI Taxonomy" id="1508375"/>
    <lineage>
        <taxon>Bacteria</taxon>
        <taxon>Bacillati</taxon>
        <taxon>Actinomycetota</taxon>
        <taxon>Actinomycetes</taxon>
        <taxon>Catenulisporales</taxon>
        <taxon>Actinospicaceae</taxon>
        <taxon>Actinospica</taxon>
    </lineage>
</organism>
<protein>
    <submittedName>
        <fullName evidence="2">SGNH/GDSL hydrolase family protein</fullName>
    </submittedName>
</protein>
<dbReference type="InterPro" id="IPR013830">
    <property type="entry name" value="SGNH_hydro"/>
</dbReference>
<dbReference type="SUPFAM" id="SSF52266">
    <property type="entry name" value="SGNH hydrolase"/>
    <property type="match status" value="1"/>
</dbReference>
<dbReference type="Proteomes" id="UP000675781">
    <property type="component" value="Unassembled WGS sequence"/>
</dbReference>
<dbReference type="AlphaFoldDB" id="A0A941EZP0"/>
<dbReference type="RefSeq" id="WP_246577679.1">
    <property type="nucleotide sequence ID" value="NZ_JAGSOG010000520.1"/>
</dbReference>
<accession>A0A941EZP0</accession>
<reference evidence="2" key="1">
    <citation type="submission" date="2021-04" db="EMBL/GenBank/DDBJ databases">
        <title>Genome based classification of Actinospica acidithermotolerans sp. nov., an actinobacterium isolated from an Indonesian hot spring.</title>
        <authorList>
            <person name="Kusuma A.B."/>
            <person name="Putra K.E."/>
            <person name="Nafisah S."/>
            <person name="Loh J."/>
            <person name="Nouioui I."/>
            <person name="Goodfellow M."/>
        </authorList>
    </citation>
    <scope>NUCLEOTIDE SEQUENCE</scope>
    <source>
        <strain evidence="2">CSCA 57</strain>
    </source>
</reference>
<dbReference type="InterPro" id="IPR036514">
    <property type="entry name" value="SGNH_hydro_sf"/>
</dbReference>
<keyword evidence="3" id="KW-1185">Reference proteome</keyword>
<name>A0A941EZP0_9ACTN</name>
<feature type="domain" description="SGNH hydrolase-type esterase" evidence="1">
    <location>
        <begin position="73"/>
        <end position="153"/>
    </location>
</feature>